<comment type="catalytic activity">
    <reaction evidence="6 7">
        <text>tRNA(His) + L-histidine + ATP = L-histidyl-tRNA(His) + AMP + diphosphate + H(+)</text>
        <dbReference type="Rhea" id="RHEA:17313"/>
        <dbReference type="Rhea" id="RHEA-COMP:9665"/>
        <dbReference type="Rhea" id="RHEA-COMP:9689"/>
        <dbReference type="ChEBI" id="CHEBI:15378"/>
        <dbReference type="ChEBI" id="CHEBI:30616"/>
        <dbReference type="ChEBI" id="CHEBI:33019"/>
        <dbReference type="ChEBI" id="CHEBI:57595"/>
        <dbReference type="ChEBI" id="CHEBI:78442"/>
        <dbReference type="ChEBI" id="CHEBI:78527"/>
        <dbReference type="ChEBI" id="CHEBI:456215"/>
        <dbReference type="EC" id="6.1.1.21"/>
    </reaction>
</comment>
<dbReference type="InterPro" id="IPR004154">
    <property type="entry name" value="Anticodon-bd"/>
</dbReference>
<comment type="subunit">
    <text evidence="7">Homodimer.</text>
</comment>
<evidence type="ECO:0000256" key="1">
    <source>
        <dbReference type="ARBA" id="ARBA00008226"/>
    </source>
</evidence>
<keyword evidence="7 9" id="KW-0436">Ligase</keyword>
<dbReference type="PANTHER" id="PTHR43707">
    <property type="entry name" value="HISTIDYL-TRNA SYNTHETASE"/>
    <property type="match status" value="1"/>
</dbReference>
<evidence type="ECO:0000256" key="2">
    <source>
        <dbReference type="ARBA" id="ARBA00022490"/>
    </source>
</evidence>
<evidence type="ECO:0000256" key="5">
    <source>
        <dbReference type="ARBA" id="ARBA00023146"/>
    </source>
</evidence>
<evidence type="ECO:0000256" key="7">
    <source>
        <dbReference type="HAMAP-Rule" id="MF_00127"/>
    </source>
</evidence>
<dbReference type="EC" id="6.1.1.21" evidence="7"/>
<dbReference type="InterPro" id="IPR004516">
    <property type="entry name" value="HisRS/HisZ"/>
</dbReference>
<dbReference type="InterPro" id="IPR036621">
    <property type="entry name" value="Anticodon-bd_dom_sf"/>
</dbReference>
<evidence type="ECO:0000256" key="6">
    <source>
        <dbReference type="ARBA" id="ARBA00047639"/>
    </source>
</evidence>
<keyword evidence="5 7" id="KW-0030">Aminoacyl-tRNA synthetase</keyword>
<evidence type="ECO:0000256" key="3">
    <source>
        <dbReference type="ARBA" id="ARBA00022741"/>
    </source>
</evidence>
<evidence type="ECO:0000313" key="9">
    <source>
        <dbReference type="EMBL" id="AUW94078.1"/>
    </source>
</evidence>
<dbReference type="InterPro" id="IPR045864">
    <property type="entry name" value="aa-tRNA-synth_II/BPL/LPL"/>
</dbReference>
<dbReference type="Gene3D" id="3.30.930.10">
    <property type="entry name" value="Bira Bifunctional Protein, Domain 2"/>
    <property type="match status" value="1"/>
</dbReference>
<evidence type="ECO:0000259" key="8">
    <source>
        <dbReference type="PROSITE" id="PS50862"/>
    </source>
</evidence>
<dbReference type="SUPFAM" id="SSF52954">
    <property type="entry name" value="Class II aaRS ABD-related"/>
    <property type="match status" value="1"/>
</dbReference>
<feature type="domain" description="Aminoacyl-transfer RNA synthetases class-II family profile" evidence="8">
    <location>
        <begin position="35"/>
        <end position="331"/>
    </location>
</feature>
<dbReference type="InterPro" id="IPR006195">
    <property type="entry name" value="aa-tRNA-synth_II"/>
</dbReference>
<dbReference type="InterPro" id="IPR015807">
    <property type="entry name" value="His-tRNA-ligase"/>
</dbReference>
<accession>A0ABN5H085</accession>
<sequence>MRQELQRPRGTQDILAPISSRMEQLRRIAIDTATRYGYDLLETPIFEQSAVFLRVGESTDIVQHERYTFTDVGGVDLTLRPEGTAAVARAYVENGMANKPQPVRLCYYGPMFRREKPEALRYRQHTQFGAELYGSTQPEADAEVILLACATVEAMGLPAPLVRLNSIGCSVCRPQYRASLLEYYHSHEEELCADCQSRLETNPLRLLDCKVDIDIRDRAPDIKDYWCADCAAHYAELVALLEASGRTVVRDPFLVRGLDYYTRTVFEIAHPSLGNRAALFGGGRYDGLATTLDGPETTPAVGFGMGMERILSVLEDKNLTPERRIYVAHIPGSEADAFVLAEHLRQEGFPIDTDLLRRSLKAQLRDASKRSNIVIIVGGDEWAQFKQVTVKDLAQNEQRTMPVEDLVPYLQQLS</sequence>
<dbReference type="PROSITE" id="PS50862">
    <property type="entry name" value="AA_TRNA_LIGASE_II"/>
    <property type="match status" value="1"/>
</dbReference>
<dbReference type="EMBL" id="CP019454">
    <property type="protein sequence ID" value="AUW94078.1"/>
    <property type="molecule type" value="Genomic_DNA"/>
</dbReference>
<dbReference type="Gene3D" id="3.40.50.800">
    <property type="entry name" value="Anticodon-binding domain"/>
    <property type="match status" value="1"/>
</dbReference>
<dbReference type="CDD" id="cd00773">
    <property type="entry name" value="HisRS-like_core"/>
    <property type="match status" value="1"/>
</dbReference>
<comment type="subcellular location">
    <subcellularLocation>
        <location evidence="7">Cytoplasm</location>
    </subcellularLocation>
</comment>
<keyword evidence="4 7" id="KW-0067">ATP-binding</keyword>
<name>A0ABN5H085_9FIRM</name>
<dbReference type="PANTHER" id="PTHR43707:SF1">
    <property type="entry name" value="HISTIDINE--TRNA LIGASE, MITOCHONDRIAL-RELATED"/>
    <property type="match status" value="1"/>
</dbReference>
<dbReference type="SUPFAM" id="SSF55681">
    <property type="entry name" value="Class II aaRS and biotin synthetases"/>
    <property type="match status" value="1"/>
</dbReference>
<keyword evidence="7" id="KW-0648">Protein biosynthesis</keyword>
<keyword evidence="10" id="KW-1185">Reference proteome</keyword>
<proteinExistence type="inferred from homology"/>
<gene>
    <name evidence="7" type="primary">hisS</name>
    <name evidence="9" type="ORF">BXT84_09045</name>
</gene>
<evidence type="ECO:0000256" key="4">
    <source>
        <dbReference type="ARBA" id="ARBA00022840"/>
    </source>
</evidence>
<dbReference type="Pfam" id="PF03129">
    <property type="entry name" value="HGTP_anticodon"/>
    <property type="match status" value="1"/>
</dbReference>
<dbReference type="PIRSF" id="PIRSF001549">
    <property type="entry name" value="His-tRNA_synth"/>
    <property type="match status" value="1"/>
</dbReference>
<keyword evidence="3 7" id="KW-0547">Nucleotide-binding</keyword>
<reference evidence="9 10" key="1">
    <citation type="journal article" date="2019" name="Sci. Rep.">
        <title>Sulfobacillus thermotolerans: new insights into resistance and metabolic capacities of acidophilic chemolithotrophs.</title>
        <authorList>
            <person name="Panyushkina A.E."/>
            <person name="Babenko V.V."/>
            <person name="Nikitina A.S."/>
            <person name="Selezneva O.V."/>
            <person name="Tsaplina I.A."/>
            <person name="Letarova M.A."/>
            <person name="Kostryukova E.S."/>
            <person name="Letarov A.V."/>
        </authorList>
    </citation>
    <scope>NUCLEOTIDE SEQUENCE [LARGE SCALE GENOMIC DNA]</scope>
    <source>
        <strain evidence="9 10">Kr1</strain>
    </source>
</reference>
<evidence type="ECO:0000313" key="10">
    <source>
        <dbReference type="Proteomes" id="UP000325292"/>
    </source>
</evidence>
<dbReference type="NCBIfam" id="TIGR00442">
    <property type="entry name" value="hisS"/>
    <property type="match status" value="1"/>
</dbReference>
<protein>
    <recommendedName>
        <fullName evidence="7">Histidine--tRNA ligase</fullName>
        <ecNumber evidence="7">6.1.1.21</ecNumber>
    </recommendedName>
    <alternativeName>
        <fullName evidence="7">Histidyl-tRNA synthetase</fullName>
        <shortName evidence="7">HisRS</shortName>
    </alternativeName>
</protein>
<keyword evidence="2 7" id="KW-0963">Cytoplasm</keyword>
<dbReference type="Pfam" id="PF13393">
    <property type="entry name" value="tRNA-synt_His"/>
    <property type="match status" value="2"/>
</dbReference>
<dbReference type="GO" id="GO:0016874">
    <property type="term" value="F:ligase activity"/>
    <property type="evidence" value="ECO:0007669"/>
    <property type="project" value="UniProtKB-KW"/>
</dbReference>
<comment type="similarity">
    <text evidence="1 7">Belongs to the class-II aminoacyl-tRNA synthetase family.</text>
</comment>
<dbReference type="Proteomes" id="UP000325292">
    <property type="component" value="Chromosome"/>
</dbReference>
<dbReference type="InterPro" id="IPR041715">
    <property type="entry name" value="HisRS-like_core"/>
</dbReference>
<dbReference type="HAMAP" id="MF_00127">
    <property type="entry name" value="His_tRNA_synth"/>
    <property type="match status" value="1"/>
</dbReference>
<organism evidence="9 10">
    <name type="scientific">Sulfobacillus thermotolerans</name>
    <dbReference type="NCBI Taxonomy" id="338644"/>
    <lineage>
        <taxon>Bacteria</taxon>
        <taxon>Bacillati</taxon>
        <taxon>Bacillota</taxon>
        <taxon>Clostridia</taxon>
        <taxon>Eubacteriales</taxon>
        <taxon>Clostridiales Family XVII. Incertae Sedis</taxon>
        <taxon>Sulfobacillus</taxon>
    </lineage>
</organism>